<dbReference type="GO" id="GO:0000156">
    <property type="term" value="F:phosphorelay response regulator activity"/>
    <property type="evidence" value="ECO:0007669"/>
    <property type="project" value="TreeGrafter"/>
</dbReference>
<evidence type="ECO:0000256" key="3">
    <source>
        <dbReference type="ARBA" id="ARBA00022553"/>
    </source>
</evidence>
<dbReference type="HOGENOM" id="CLU_000445_30_4_4"/>
<evidence type="ECO:0000259" key="12">
    <source>
        <dbReference type="PROSITE" id="PS51755"/>
    </source>
</evidence>
<dbReference type="eggNOG" id="COG0745">
    <property type="taxonomic scope" value="Bacteria"/>
</dbReference>
<organism evidence="13 14">
    <name type="scientific">Mycetohabitans rhizoxinica (strain DSM 19002 / CIP 109453 / HKI 454)</name>
    <name type="common">Paraburkholderia rhizoxinica</name>
    <dbReference type="NCBI Taxonomy" id="882378"/>
    <lineage>
        <taxon>Bacteria</taxon>
        <taxon>Pseudomonadati</taxon>
        <taxon>Pseudomonadota</taxon>
        <taxon>Betaproteobacteria</taxon>
        <taxon>Burkholderiales</taxon>
        <taxon>Burkholderiaceae</taxon>
        <taxon>Mycetohabitans</taxon>
    </lineage>
</organism>
<feature type="DNA-binding region" description="OmpR/PhoB-type" evidence="9">
    <location>
        <begin position="238"/>
        <end position="332"/>
    </location>
</feature>
<feature type="region of interest" description="Disordered" evidence="10">
    <location>
        <begin position="17"/>
        <end position="52"/>
    </location>
</feature>
<evidence type="ECO:0000256" key="4">
    <source>
        <dbReference type="ARBA" id="ARBA00023012"/>
    </source>
</evidence>
<keyword evidence="4" id="KW-0902">Two-component regulatory system</keyword>
<keyword evidence="3 8" id="KW-0597">Phosphoprotein</keyword>
<dbReference type="GO" id="GO:0005829">
    <property type="term" value="C:cytosol"/>
    <property type="evidence" value="ECO:0007669"/>
    <property type="project" value="TreeGrafter"/>
</dbReference>
<evidence type="ECO:0000256" key="7">
    <source>
        <dbReference type="ARBA" id="ARBA00023163"/>
    </source>
</evidence>
<proteinExistence type="predicted"/>
<dbReference type="InterPro" id="IPR011006">
    <property type="entry name" value="CheY-like_superfamily"/>
</dbReference>
<dbReference type="InterPro" id="IPR036388">
    <property type="entry name" value="WH-like_DNA-bd_sf"/>
</dbReference>
<dbReference type="CDD" id="cd00383">
    <property type="entry name" value="trans_reg_C"/>
    <property type="match status" value="1"/>
</dbReference>
<feature type="domain" description="OmpR/PhoB-type" evidence="12">
    <location>
        <begin position="238"/>
        <end position="332"/>
    </location>
</feature>
<dbReference type="GO" id="GO:0000976">
    <property type="term" value="F:transcription cis-regulatory region binding"/>
    <property type="evidence" value="ECO:0007669"/>
    <property type="project" value="TreeGrafter"/>
</dbReference>
<dbReference type="PANTHER" id="PTHR48111">
    <property type="entry name" value="REGULATOR OF RPOS"/>
    <property type="match status" value="1"/>
</dbReference>
<comment type="subcellular location">
    <subcellularLocation>
        <location evidence="1">Cytoplasm</location>
    </subcellularLocation>
</comment>
<evidence type="ECO:0000256" key="2">
    <source>
        <dbReference type="ARBA" id="ARBA00022490"/>
    </source>
</evidence>
<reference evidence="13 14" key="1">
    <citation type="journal article" date="2011" name="J. Bacteriol.">
        <title>Complete genome sequence of Burkholderia rhizoxinica, an endosymbiont of Rhizopus microsporus.</title>
        <authorList>
            <person name="Lackner G."/>
            <person name="Moebius N."/>
            <person name="Partida-Martinez L."/>
            <person name="Hertweck C."/>
        </authorList>
    </citation>
    <scope>NUCLEOTIDE SEQUENCE [LARGE SCALE GENOMIC DNA]</scope>
    <source>
        <strain evidence="14">DSM 19002 / CIP 109453 / HKI 454</strain>
    </source>
</reference>
<dbReference type="Gene3D" id="6.10.250.690">
    <property type="match status" value="1"/>
</dbReference>
<evidence type="ECO:0000259" key="11">
    <source>
        <dbReference type="PROSITE" id="PS50110"/>
    </source>
</evidence>
<keyword evidence="2" id="KW-0963">Cytoplasm</keyword>
<sequence>MTHAAPWRTSTLWRCNRTANRNGQPKPGRVKRPKKASGCGSIEKRERSKRADADMVASCAQSAHCSDNRTGRRLHDTKIRHGAIRHGEAIRRIGVATRIECAHGSFVDERTVGTMRVLLVEDDSMIAEGVRKALRADGWAVDWVQDGAAAILAADGEPYDLMLLDLGLPQRDGLDVLKTVRAKKHVFPVLIVTARDAVADRVKGLDAGADDYLVKPFDLDELGARMRALVRRQAGRAETVIRHRGLTLDPAAREVTLEGVPVALSAREYGLLEALLARPGAVLSKSQLEEKIYGWGEEIGSNTVEVYIHSLRKKLGAELIRTVRGLGYMMPKA</sequence>
<evidence type="ECO:0000256" key="9">
    <source>
        <dbReference type="PROSITE-ProRule" id="PRU01091"/>
    </source>
</evidence>
<dbReference type="Pfam" id="PF00072">
    <property type="entry name" value="Response_reg"/>
    <property type="match status" value="1"/>
</dbReference>
<keyword evidence="6 9" id="KW-0238">DNA-binding</keyword>
<evidence type="ECO:0000256" key="6">
    <source>
        <dbReference type="ARBA" id="ARBA00023125"/>
    </source>
</evidence>
<dbReference type="Pfam" id="PF00486">
    <property type="entry name" value="Trans_reg_C"/>
    <property type="match status" value="1"/>
</dbReference>
<dbReference type="SMART" id="SM00448">
    <property type="entry name" value="REC"/>
    <property type="match status" value="1"/>
</dbReference>
<keyword evidence="7" id="KW-0804">Transcription</keyword>
<name>E5AKX0_MYCRK</name>
<dbReference type="AlphaFoldDB" id="E5AKX0"/>
<feature type="modified residue" description="4-aspartylphosphate" evidence="8">
    <location>
        <position position="165"/>
    </location>
</feature>
<dbReference type="InterPro" id="IPR001789">
    <property type="entry name" value="Sig_transdc_resp-reg_receiver"/>
</dbReference>
<dbReference type="Proteomes" id="UP000007437">
    <property type="component" value="Chromosome"/>
</dbReference>
<feature type="compositionally biased region" description="Basic and acidic residues" evidence="10">
    <location>
        <begin position="42"/>
        <end position="52"/>
    </location>
</feature>
<accession>E5AKX0</accession>
<dbReference type="CDD" id="cd17624">
    <property type="entry name" value="REC_OmpR_PmrA-like"/>
    <property type="match status" value="1"/>
</dbReference>
<dbReference type="Gene3D" id="3.40.50.2300">
    <property type="match status" value="1"/>
</dbReference>
<evidence type="ECO:0000256" key="5">
    <source>
        <dbReference type="ARBA" id="ARBA00023015"/>
    </source>
</evidence>
<keyword evidence="5" id="KW-0805">Transcription regulation</keyword>
<dbReference type="GO" id="GO:0006355">
    <property type="term" value="P:regulation of DNA-templated transcription"/>
    <property type="evidence" value="ECO:0007669"/>
    <property type="project" value="InterPro"/>
</dbReference>
<evidence type="ECO:0000313" key="14">
    <source>
        <dbReference type="Proteomes" id="UP000007437"/>
    </source>
</evidence>
<dbReference type="KEGG" id="brh:RBRH_01302"/>
<dbReference type="Gene3D" id="1.10.10.10">
    <property type="entry name" value="Winged helix-like DNA-binding domain superfamily/Winged helix DNA-binding domain"/>
    <property type="match status" value="1"/>
</dbReference>
<dbReference type="SMART" id="SM00862">
    <property type="entry name" value="Trans_reg_C"/>
    <property type="match status" value="1"/>
</dbReference>
<dbReference type="FunFam" id="3.40.50.2300:FF:000002">
    <property type="entry name" value="DNA-binding response regulator PhoP"/>
    <property type="match status" value="1"/>
</dbReference>
<evidence type="ECO:0000256" key="10">
    <source>
        <dbReference type="SAM" id="MobiDB-lite"/>
    </source>
</evidence>
<dbReference type="EMBL" id="FR687359">
    <property type="protein sequence ID" value="CBW75927.1"/>
    <property type="molecule type" value="Genomic_DNA"/>
</dbReference>
<dbReference type="STRING" id="882378.RBRH_01302"/>
<dbReference type="SUPFAM" id="SSF52172">
    <property type="entry name" value="CheY-like"/>
    <property type="match status" value="1"/>
</dbReference>
<evidence type="ECO:0000256" key="8">
    <source>
        <dbReference type="PROSITE-ProRule" id="PRU00169"/>
    </source>
</evidence>
<dbReference type="PANTHER" id="PTHR48111:SF35">
    <property type="entry name" value="TRANSCRIPTIONAL REGULATORY PROTEIN QSEB"/>
    <property type="match status" value="1"/>
</dbReference>
<dbReference type="PROSITE" id="PS51755">
    <property type="entry name" value="OMPR_PHOB"/>
    <property type="match status" value="1"/>
</dbReference>
<dbReference type="GO" id="GO:0032993">
    <property type="term" value="C:protein-DNA complex"/>
    <property type="evidence" value="ECO:0007669"/>
    <property type="project" value="TreeGrafter"/>
</dbReference>
<feature type="domain" description="Response regulatory" evidence="11">
    <location>
        <begin position="116"/>
        <end position="230"/>
    </location>
</feature>
<dbReference type="InterPro" id="IPR001867">
    <property type="entry name" value="OmpR/PhoB-type_DNA-bd"/>
</dbReference>
<protein>
    <submittedName>
        <fullName evidence="13">Transcriptional regulatory protein qseB</fullName>
    </submittedName>
</protein>
<gene>
    <name evidence="13" type="ordered locus">RBRH_01302</name>
</gene>
<evidence type="ECO:0000256" key="1">
    <source>
        <dbReference type="ARBA" id="ARBA00004496"/>
    </source>
</evidence>
<dbReference type="PROSITE" id="PS50110">
    <property type="entry name" value="RESPONSE_REGULATORY"/>
    <property type="match status" value="1"/>
</dbReference>
<evidence type="ECO:0000313" key="13">
    <source>
        <dbReference type="EMBL" id="CBW75927.1"/>
    </source>
</evidence>
<dbReference type="InterPro" id="IPR039420">
    <property type="entry name" value="WalR-like"/>
</dbReference>